<dbReference type="PRINTS" id="PR00332">
    <property type="entry name" value="HISTRIAD"/>
</dbReference>
<feature type="active site" description="Tele-AMP-histidine intermediate" evidence="1">
    <location>
        <position position="100"/>
    </location>
</feature>
<evidence type="ECO:0000313" key="6">
    <source>
        <dbReference type="Proteomes" id="UP000178869"/>
    </source>
</evidence>
<protein>
    <submittedName>
        <fullName evidence="5">Histidine triad nucleotide-binding protein</fullName>
    </submittedName>
</protein>
<gene>
    <name evidence="5" type="ORF">A2828_01570</name>
</gene>
<reference evidence="5 6" key="1">
    <citation type="journal article" date="2016" name="Nat. Commun.">
        <title>Thousands of microbial genomes shed light on interconnected biogeochemical processes in an aquifer system.</title>
        <authorList>
            <person name="Anantharaman K."/>
            <person name="Brown C.T."/>
            <person name="Hug L.A."/>
            <person name="Sharon I."/>
            <person name="Castelle C.J."/>
            <person name="Probst A.J."/>
            <person name="Thomas B.C."/>
            <person name="Singh A."/>
            <person name="Wilkins M.J."/>
            <person name="Karaoz U."/>
            <person name="Brodie E.L."/>
            <person name="Williams K.H."/>
            <person name="Hubbard S.S."/>
            <person name="Banfield J.F."/>
        </authorList>
    </citation>
    <scope>NUCLEOTIDE SEQUENCE [LARGE SCALE GENOMIC DNA]</scope>
</reference>
<evidence type="ECO:0000259" key="4">
    <source>
        <dbReference type="PROSITE" id="PS51084"/>
    </source>
</evidence>
<dbReference type="CDD" id="cd01276">
    <property type="entry name" value="PKCI_related"/>
    <property type="match status" value="1"/>
</dbReference>
<dbReference type="Gene3D" id="3.30.428.10">
    <property type="entry name" value="HIT-like"/>
    <property type="match status" value="1"/>
</dbReference>
<proteinExistence type="predicted"/>
<dbReference type="PROSITE" id="PS51084">
    <property type="entry name" value="HIT_2"/>
    <property type="match status" value="1"/>
</dbReference>
<dbReference type="PROSITE" id="PS00892">
    <property type="entry name" value="HIT_1"/>
    <property type="match status" value="1"/>
</dbReference>
<evidence type="ECO:0000256" key="2">
    <source>
        <dbReference type="PIRSR" id="PIRSR601310-3"/>
    </source>
</evidence>
<accession>A0A1G2PE41</accession>
<name>A0A1G2PE41_9BACT</name>
<dbReference type="EMBL" id="MHSR01000013">
    <property type="protein sequence ID" value="OHA46577.1"/>
    <property type="molecule type" value="Genomic_DNA"/>
</dbReference>
<dbReference type="GO" id="GO:0003824">
    <property type="term" value="F:catalytic activity"/>
    <property type="evidence" value="ECO:0007669"/>
    <property type="project" value="InterPro"/>
</dbReference>
<dbReference type="PANTHER" id="PTHR23089">
    <property type="entry name" value="HISTIDINE TRIAD HIT PROTEIN"/>
    <property type="match status" value="1"/>
</dbReference>
<dbReference type="InterPro" id="IPR001310">
    <property type="entry name" value="Histidine_triad_HIT"/>
</dbReference>
<comment type="caution">
    <text evidence="5">The sequence shown here is derived from an EMBL/GenBank/DDBJ whole genome shotgun (WGS) entry which is preliminary data.</text>
</comment>
<feature type="short sequence motif" description="Histidine triad motif" evidence="2 3">
    <location>
        <begin position="98"/>
        <end position="102"/>
    </location>
</feature>
<organism evidence="5 6">
    <name type="scientific">Candidatus Terrybacteria bacterium RIFCSPHIGHO2_01_FULL_43_35</name>
    <dbReference type="NCBI Taxonomy" id="1802361"/>
    <lineage>
        <taxon>Bacteria</taxon>
        <taxon>Candidatus Terryibacteriota</taxon>
    </lineage>
</organism>
<dbReference type="SUPFAM" id="SSF54197">
    <property type="entry name" value="HIT-like"/>
    <property type="match status" value="1"/>
</dbReference>
<dbReference type="InterPro" id="IPR036265">
    <property type="entry name" value="HIT-like_sf"/>
</dbReference>
<evidence type="ECO:0000256" key="1">
    <source>
        <dbReference type="PIRSR" id="PIRSR601310-1"/>
    </source>
</evidence>
<dbReference type="AlphaFoldDB" id="A0A1G2PE41"/>
<dbReference type="InterPro" id="IPR011146">
    <property type="entry name" value="HIT-like"/>
</dbReference>
<dbReference type="Proteomes" id="UP000178869">
    <property type="component" value="Unassembled WGS sequence"/>
</dbReference>
<feature type="domain" description="HIT" evidence="4">
    <location>
        <begin position="5"/>
        <end position="114"/>
    </location>
</feature>
<dbReference type="InterPro" id="IPR019808">
    <property type="entry name" value="Histidine_triad_CS"/>
</dbReference>
<evidence type="ECO:0000256" key="3">
    <source>
        <dbReference type="PROSITE-ProRule" id="PRU00464"/>
    </source>
</evidence>
<sequence>MTNCIFCSIVKGERQADIVASKEECVAFKDIQPKAPFHILVVPRKHVASVAEMEDGDAPLIGQLIRCAKVIAEESGIDKTGYKLVFNVGRGGGQIIDHIHLHLLGGWNNNEPPANI</sequence>
<dbReference type="Pfam" id="PF01230">
    <property type="entry name" value="HIT"/>
    <property type="match status" value="1"/>
</dbReference>
<evidence type="ECO:0000313" key="5">
    <source>
        <dbReference type="EMBL" id="OHA46577.1"/>
    </source>
</evidence>